<keyword evidence="2" id="KW-0862">Zinc</keyword>
<feature type="compositionally biased region" description="Polar residues" evidence="4">
    <location>
        <begin position="178"/>
        <end position="188"/>
    </location>
</feature>
<evidence type="ECO:0000259" key="5">
    <source>
        <dbReference type="PROSITE" id="PS50853"/>
    </source>
</evidence>
<dbReference type="SMART" id="SM00060">
    <property type="entry name" value="FN3"/>
    <property type="match status" value="2"/>
</dbReference>
<dbReference type="CDD" id="cd19802">
    <property type="entry name" value="Bbox1_TRIM8-like"/>
    <property type="match status" value="1"/>
</dbReference>
<dbReference type="InterPro" id="IPR048997">
    <property type="entry name" value="Stonustoxin-like_helical"/>
</dbReference>
<accession>A0A5N5JHC8</accession>
<evidence type="ECO:0000313" key="6">
    <source>
        <dbReference type="EMBL" id="KAB5518581.1"/>
    </source>
</evidence>
<keyword evidence="7" id="KW-1185">Reference proteome</keyword>
<comment type="caution">
    <text evidence="6">The sequence shown here is derived from an EMBL/GenBank/DDBJ whole genome shotgun (WGS) entry which is preliminary data.</text>
</comment>
<dbReference type="Gene3D" id="3.30.160.60">
    <property type="entry name" value="Classic Zinc Finger"/>
    <property type="match status" value="1"/>
</dbReference>
<dbReference type="Proteomes" id="UP000327468">
    <property type="component" value="Chromosome 28"/>
</dbReference>
<feature type="region of interest" description="Disordered" evidence="4">
    <location>
        <begin position="178"/>
        <end position="207"/>
    </location>
</feature>
<dbReference type="InterPro" id="IPR032675">
    <property type="entry name" value="LRR_dom_sf"/>
</dbReference>
<dbReference type="CDD" id="cd19769">
    <property type="entry name" value="Bbox2_TRIM16-like"/>
    <property type="match status" value="1"/>
</dbReference>
<feature type="domain" description="Fibronectin type-III" evidence="5">
    <location>
        <begin position="976"/>
        <end position="1071"/>
    </location>
</feature>
<evidence type="ECO:0000256" key="3">
    <source>
        <dbReference type="SAM" id="Coils"/>
    </source>
</evidence>
<evidence type="ECO:0000256" key="4">
    <source>
        <dbReference type="SAM" id="MobiDB-lite"/>
    </source>
</evidence>
<dbReference type="PANTHER" id="PTHR31594">
    <property type="entry name" value="AIG1-TYPE G DOMAIN-CONTAINING PROTEIN"/>
    <property type="match status" value="1"/>
</dbReference>
<evidence type="ECO:0000313" key="7">
    <source>
        <dbReference type="Proteomes" id="UP000327468"/>
    </source>
</evidence>
<dbReference type="Pfam" id="PF21109">
    <property type="entry name" value="Stonustoxin_helical"/>
    <property type="match status" value="1"/>
</dbReference>
<protein>
    <recommendedName>
        <fullName evidence="5">Fibronectin type-III domain-containing protein</fullName>
    </recommendedName>
</protein>
<evidence type="ECO:0000256" key="2">
    <source>
        <dbReference type="ARBA" id="ARBA00022833"/>
    </source>
</evidence>
<proteinExistence type="predicted"/>
<gene>
    <name evidence="6" type="ORF">PHYPO_G00167670</name>
</gene>
<dbReference type="InterPro" id="IPR040581">
    <property type="entry name" value="Thioredoxin_11"/>
</dbReference>
<dbReference type="InterPro" id="IPR052090">
    <property type="entry name" value="Cytolytic_pore-forming_toxin"/>
</dbReference>
<dbReference type="Gene3D" id="3.80.10.10">
    <property type="entry name" value="Ribonuclease Inhibitor"/>
    <property type="match status" value="1"/>
</dbReference>
<reference evidence="6 7" key="1">
    <citation type="submission" date="2019-06" db="EMBL/GenBank/DDBJ databases">
        <title>A chromosome-scale genome assembly of the striped catfish, Pangasianodon hypophthalmus.</title>
        <authorList>
            <person name="Wen M."/>
            <person name="Zahm M."/>
            <person name="Roques C."/>
            <person name="Cabau C."/>
            <person name="Klopp C."/>
            <person name="Donnadieu C."/>
            <person name="Jouanno E."/>
            <person name="Avarre J.-C."/>
            <person name="Campet M."/>
            <person name="Ha T.T.T."/>
            <person name="Dugue R."/>
            <person name="Lampietro C."/>
            <person name="Louis A."/>
            <person name="Herpin A."/>
            <person name="Echchiki A."/>
            <person name="Berthelot C."/>
            <person name="Parey E."/>
            <person name="Roest-Crollius H."/>
            <person name="Braasch I."/>
            <person name="Postlethwait J."/>
            <person name="Bobe J."/>
            <person name="Montfort J."/>
            <person name="Bouchez O."/>
            <person name="Begum T."/>
            <person name="Schartl M."/>
            <person name="Guiguen Y."/>
        </authorList>
    </citation>
    <scope>NUCLEOTIDE SEQUENCE [LARGE SCALE GENOMIC DNA]</scope>
    <source>
        <strain evidence="6 7">Indonesia</strain>
        <tissue evidence="6">Blood</tissue>
    </source>
</reference>
<keyword evidence="1" id="KW-0479">Metal-binding</keyword>
<dbReference type="Pfam" id="PF00643">
    <property type="entry name" value="zf-B_box"/>
    <property type="match status" value="1"/>
</dbReference>
<dbReference type="PANTHER" id="PTHR31594:SF16">
    <property type="entry name" value="SI:CH211-281L24.3"/>
    <property type="match status" value="1"/>
</dbReference>
<dbReference type="InterPro" id="IPR003961">
    <property type="entry name" value="FN3_dom"/>
</dbReference>
<dbReference type="SUPFAM" id="SSF52047">
    <property type="entry name" value="RNI-like"/>
    <property type="match status" value="1"/>
</dbReference>
<dbReference type="SUPFAM" id="SSF49265">
    <property type="entry name" value="Fibronectin type III"/>
    <property type="match status" value="1"/>
</dbReference>
<dbReference type="InterPro" id="IPR013783">
    <property type="entry name" value="Ig-like_fold"/>
</dbReference>
<dbReference type="PROSITE" id="PS50853">
    <property type="entry name" value="FN3"/>
    <property type="match status" value="2"/>
</dbReference>
<dbReference type="Gene3D" id="1.20.58.1200">
    <property type="entry name" value="RNA silencing suppressor P21, N-terminal domain"/>
    <property type="match status" value="4"/>
</dbReference>
<dbReference type="CDD" id="cd00063">
    <property type="entry name" value="FN3"/>
    <property type="match status" value="2"/>
</dbReference>
<dbReference type="Gene3D" id="4.10.830.40">
    <property type="match status" value="1"/>
</dbReference>
<keyword evidence="3" id="KW-0175">Coiled coil</keyword>
<dbReference type="Pfam" id="PF18078">
    <property type="entry name" value="Thioredoxin_11"/>
    <property type="match status" value="1"/>
</dbReference>
<name>A0A5N5JHC8_PANHP</name>
<dbReference type="SMART" id="SM00336">
    <property type="entry name" value="BBOX"/>
    <property type="match status" value="2"/>
</dbReference>
<keyword evidence="1" id="KW-0863">Zinc-finger</keyword>
<organism evidence="6 7">
    <name type="scientific">Pangasianodon hypophthalmus</name>
    <name type="common">Striped catfish</name>
    <name type="synonym">Helicophagus hypophthalmus</name>
    <dbReference type="NCBI Taxonomy" id="310915"/>
    <lineage>
        <taxon>Eukaryota</taxon>
        <taxon>Metazoa</taxon>
        <taxon>Chordata</taxon>
        <taxon>Craniata</taxon>
        <taxon>Vertebrata</taxon>
        <taxon>Euteleostomi</taxon>
        <taxon>Actinopterygii</taxon>
        <taxon>Neopterygii</taxon>
        <taxon>Teleostei</taxon>
        <taxon>Ostariophysi</taxon>
        <taxon>Siluriformes</taxon>
        <taxon>Pangasiidae</taxon>
        <taxon>Pangasianodon</taxon>
    </lineage>
</organism>
<evidence type="ECO:0000256" key="1">
    <source>
        <dbReference type="ARBA" id="ARBA00022771"/>
    </source>
</evidence>
<sequence>MRYYLLGVKNRIRKYKMPVTHGRRSSPVIRHDKLMDPLFTFPGDDRGIVLSTFSQDGLPSPAPSYSSVRNSQPVDRLNALSGAQGFTLSDMHRVLSRCTSVNSDWSMDRAVSPRIFSPRIISPAPTCTSGQSEDNASSFKSRMKRCRMSYPCMSSNSYQLSVMDNQCRTKMETASPAPTCSSFTSDLSTPEHIKRRRRPGQIPSPCLSFRSDQSMGEPIRFNKGNFSPYMSYTGPGVMACDICPGRKMRAVKWCLTCSVAYCEAHVRQHYTVEALQRHTLSDVTGDLETRICRLHHRALEVFCKTDQVFICLVCVMEGHKDHDTLLCKGGSHVAQAKITADLHQITFYLREYKMEMKHLLKHNEELTAKVKNLERAELELSHLTKRFCKGLQDSTDFTSEFVEVAALGRPLDLGMLYDCRSDSFSSDIILWEKSLISTMKLSIPRPQTDTKILEKDRLTALDLSVSLRASVVSGLVEISGASALINHPVQSQLQDRVTLHYRASTRLDMLSHELLHRFPLSVTGSTTATHVVVAVLYGSQAFFVFDNKKERSAENTDLKEVVKKMIASSSQTDLLSRLTGKEKTTSSLYDCDAFIDGDVPQSPVDSTLQNAGAVPLKVWLYPLKNLDQTSACVVKDISEDQLCKAEKVLEKLKTDISFCQHLMSIDGGHDVFTMFPVLKEALSEFSSLLQQYQFNFQRRLASCIKTIRETGAEEEEENLRDLLERNNLSPFSSRCTHQWLQNRNAQVRALIQCRSAKIRILKAENDLQHFVQDCQADTVLCFTFTSLEGEDPFLSALRQNTESVNTVIATEAQQAFRISDTSLKTLSDLQSFILNKENSESMQETMFIAASVPDFHFPGSAIHLYQSGKLVSRNVKLGVKPDPPEIITVQQTRVTMKLQSLKTQTAEHYRVEYRAVKEDRSPADTKWRVISYSGENCVVSALAPGTHYQLRYAVMESNGMSDYSRITEFQTASRARPGQPTVLKLNKESLYVAWQRAETDEDSLVLYYIVEYLEAGLEGWQSFQTDGPVCECTITLPYSTCYRARVSAVYGHADVSTPSEETKVPVRVWSIDLSKRKASIFLEVLRLQTTKKSVKLRDCTDEESEVQSFLQCLSYISQLSVDPPQTRRESLHEWSNKVMSFLMNLCLQAAIHQKEKIQETVQKLPLCYFKTYQEQSAFLLDLYSRVKDYETHTGENIRPVLQAVYQTLPEVWCLNLSERKASLFLEVLKLQPVKKAVKLRGWSEEESEMRSLLQCLPYISQLSFIPLQPQRGCSQERKKRVRRFLLDLCLQAALHQKDKIQTIIEKCFKTDKEMSVFLLLLYSHVRDHETQTGRSVLPALQAVYSSLPKIWSIDLSGEKASLFLEVLKLQPVKKAVELRGWSEEESGMRILLQCLPYISQLRFGFVLHGKRRTLTTLRFLVKLMAGVAERSAETGESFTEQLASLCSFRTFCFSGDDEEFDNVAHCNILLDLYLHVKDYEAETGRSVLPALQSVYESLPEVWTINLSDKKASLFLEVLNLQTVKKAVELTGWSNEKRKVRSFFQCLPRISQLRMCGDVLLRMAQAKSLRSRAPVTLDELVLTESSAQQPEGTPCRILTSLGFLLKHWDIQCLNLTECEMAAPSLTGLLNHQGPLTIRFSEETLQKLAAVVYEAQDEDLTRSFLRNAGGDLTSCSLSWDVIHSFLQHHTVTVDFRRSTIKQENMQDLLLVLNKVHLRGLKSSFVLSIMRKLYETSSAHCVSSLLSSTTNCINLENRKLNSVDCAALRFTLEHCTGVCLNLLWTSVPQGELESIVPLLSHVSHLRVDRLLLLRLLHCCNVPELQQEAAVLLSALHHKLDFSCHDALDLTADTTTNGLVLSSEDCRVIATAIQRAHTHIQLTFQDCEIEEAGVEQLFPVLHTVTLDCSKALLLRFLSLVRVGTEAVHVERAMALSQALRHEVDLSETQLNPQACESLALVLEYSEGLSELDLSHCQLTDHELEPLMPHLHKTSVLDLSHNHITDVSGRKIYDIISRNSNIQTVRSLFNNRITDSSRFLMDQRFEIW</sequence>
<dbReference type="InterPro" id="IPR000315">
    <property type="entry name" value="Znf_B-box"/>
</dbReference>
<feature type="domain" description="Fibronectin type-III" evidence="5">
    <location>
        <begin position="880"/>
        <end position="974"/>
    </location>
</feature>
<feature type="coiled-coil region" evidence="3">
    <location>
        <begin position="349"/>
        <end position="386"/>
    </location>
</feature>
<dbReference type="GO" id="GO:0008270">
    <property type="term" value="F:zinc ion binding"/>
    <property type="evidence" value="ECO:0007669"/>
    <property type="project" value="UniProtKB-KW"/>
</dbReference>
<dbReference type="EMBL" id="VFJC01000029">
    <property type="protein sequence ID" value="KAB5518581.1"/>
    <property type="molecule type" value="Genomic_DNA"/>
</dbReference>
<dbReference type="SUPFAM" id="SSF57845">
    <property type="entry name" value="B-box zinc-binding domain"/>
    <property type="match status" value="1"/>
</dbReference>
<dbReference type="Gene3D" id="2.60.40.10">
    <property type="entry name" value="Immunoglobulins"/>
    <property type="match status" value="2"/>
</dbReference>
<dbReference type="InterPro" id="IPR036116">
    <property type="entry name" value="FN3_sf"/>
</dbReference>